<dbReference type="Gene3D" id="3.30.559.10">
    <property type="entry name" value="Chloramphenicol acetyltransferase-like domain"/>
    <property type="match status" value="1"/>
</dbReference>
<keyword evidence="2" id="KW-0808">Transferase</keyword>
<dbReference type="InterPro" id="IPR042231">
    <property type="entry name" value="Cho/carn_acyl_trans_2"/>
</dbReference>
<keyword evidence="3" id="KW-0012">Acyltransferase</keyword>
<gene>
    <name evidence="5" type="ORF">HUG17_6896</name>
</gene>
<name>A0A9D4NMY7_DERFA</name>
<comment type="similarity">
    <text evidence="1">Belongs to the carnitine/choline acetyltransferase family.</text>
</comment>
<dbReference type="Gene3D" id="3.30.559.70">
    <property type="entry name" value="Choline/Carnitine o-acyltransferase, domain 2"/>
    <property type="match status" value="1"/>
</dbReference>
<evidence type="ECO:0000259" key="4">
    <source>
        <dbReference type="Pfam" id="PF00755"/>
    </source>
</evidence>
<dbReference type="AlphaFoldDB" id="A0A9D4NMY7"/>
<dbReference type="InterPro" id="IPR000542">
    <property type="entry name" value="Carn_acyl_trans"/>
</dbReference>
<dbReference type="EMBL" id="SDOV01000009">
    <property type="protein sequence ID" value="KAH7636690.1"/>
    <property type="molecule type" value="Genomic_DNA"/>
</dbReference>
<dbReference type="Pfam" id="PF00755">
    <property type="entry name" value="Carn_acyltransf"/>
    <property type="match status" value="1"/>
</dbReference>
<evidence type="ECO:0000256" key="3">
    <source>
        <dbReference type="ARBA" id="ARBA00023315"/>
    </source>
</evidence>
<comment type="caution">
    <text evidence="5">The sequence shown here is derived from an EMBL/GenBank/DDBJ whole genome shotgun (WGS) entry which is preliminary data.</text>
</comment>
<dbReference type="PANTHER" id="PTHR22589:SF103">
    <property type="entry name" value="CARNITINE O-ACETYL-TRANSFERASE, ISOFORM A-RELATED"/>
    <property type="match status" value="1"/>
</dbReference>
<dbReference type="InterPro" id="IPR039551">
    <property type="entry name" value="Cho/carn_acyl_trans"/>
</dbReference>
<dbReference type="PANTHER" id="PTHR22589">
    <property type="entry name" value="CARNITINE O-ACYLTRANSFERASE"/>
    <property type="match status" value="1"/>
</dbReference>
<reference evidence="5" key="2">
    <citation type="journal article" date="2021" name="World Allergy Organ. J.">
        <title>Chromosome-level assembly of Dermatophagoides farinae genome and transcriptome reveals two novel allergens Der f 37 and Der f 39.</title>
        <authorList>
            <person name="Chen J."/>
            <person name="Cai Z."/>
            <person name="Fan D."/>
            <person name="Hu J."/>
            <person name="Hou Y."/>
            <person name="He Y."/>
            <person name="Zhang Z."/>
            <person name="Zhao Z."/>
            <person name="Gao P."/>
            <person name="Hu W."/>
            <person name="Sun J."/>
            <person name="Li J."/>
            <person name="Ji K."/>
        </authorList>
    </citation>
    <scope>NUCLEOTIDE SEQUENCE</scope>
    <source>
        <strain evidence="5">JKM2019</strain>
    </source>
</reference>
<dbReference type="Proteomes" id="UP000828236">
    <property type="component" value="Unassembled WGS sequence"/>
</dbReference>
<evidence type="ECO:0000313" key="5">
    <source>
        <dbReference type="EMBL" id="KAH7636690.1"/>
    </source>
</evidence>
<dbReference type="GO" id="GO:0016746">
    <property type="term" value="F:acyltransferase activity"/>
    <property type="evidence" value="ECO:0007669"/>
    <property type="project" value="UniProtKB-KW"/>
</dbReference>
<feature type="domain" description="Choline/carnitine acyltransferase" evidence="4">
    <location>
        <begin position="186"/>
        <end position="481"/>
    </location>
</feature>
<evidence type="ECO:0000256" key="1">
    <source>
        <dbReference type="ARBA" id="ARBA00005232"/>
    </source>
</evidence>
<proteinExistence type="inferred from homology"/>
<reference evidence="5" key="1">
    <citation type="submission" date="2020-06" db="EMBL/GenBank/DDBJ databases">
        <authorList>
            <person name="Ji K."/>
            <person name="Li J."/>
        </authorList>
    </citation>
    <scope>NUCLEOTIDE SEQUENCE</scope>
    <source>
        <strain evidence="5">JKM2019</strain>
        <tissue evidence="5">Whole body</tissue>
    </source>
</reference>
<protein>
    <recommendedName>
        <fullName evidence="4">Choline/carnitine acyltransferase domain-containing protein</fullName>
    </recommendedName>
</protein>
<organism evidence="5">
    <name type="scientific">Dermatophagoides farinae</name>
    <name type="common">American house dust mite</name>
    <dbReference type="NCBI Taxonomy" id="6954"/>
    <lineage>
        <taxon>Eukaryota</taxon>
        <taxon>Metazoa</taxon>
        <taxon>Ecdysozoa</taxon>
        <taxon>Arthropoda</taxon>
        <taxon>Chelicerata</taxon>
        <taxon>Arachnida</taxon>
        <taxon>Acari</taxon>
        <taxon>Acariformes</taxon>
        <taxon>Sarcoptiformes</taxon>
        <taxon>Astigmata</taxon>
        <taxon>Psoroptidia</taxon>
        <taxon>Analgoidea</taxon>
        <taxon>Pyroglyphidae</taxon>
        <taxon>Dermatophagoidinae</taxon>
        <taxon>Dermatophagoides</taxon>
    </lineage>
</organism>
<accession>A0A9D4NMY7</accession>
<dbReference type="SUPFAM" id="SSF52777">
    <property type="entry name" value="CoA-dependent acyltransferases"/>
    <property type="match status" value="1"/>
</dbReference>
<sequence>MVIQFLSLVQAKKLISQGKFFFKTNLCWNRLLSSSSSSSSGSGDDLSSDQPAISQQQVKTSGLKFQNVLNYLEKSVRLFVGDVNSEEYREFDQALSIVRSSLESMPEFHQRIDKIDDGTLVDSQKLLRDRFLQSRSSILADGSISCLIYPDLGLWNKILPEKFLLDFMVATILGALDYLENGENLHYSRVPSLGHDYIEESRPSNQQQTKTNYIIIAYGWNHYLIDLGQFENSYQALWQILKFLFEQSSTSMLKNPFPMGVLSTLPRNDCMYGYKFLNQSDLQKLRQSKLLISIEKLDMIPQETDNVERDHRIGLMAKQILLSNEENIGNRWYDKSLQMVFVLNKNFNQLYSHGLCFEQSHAKIESILQLMDHSIKFLTKFKPKTEEEYTSRDIQFKKLQIFDSKSKRLTEIINQATNHFAMEKYLNICSNRYFQLSMLQFVDYGLDMLEKEFQLSAEDWIQISFNFTLYKLTGNIRPCYQRFLPNGDGAEIWFQCLNQEMLDFFHEPNDRQKLLLALESLKFHREILMPEDSSSKESQNIESILLVYQNLAKLSFGLDLNKSYPDSMMTNIDSLFKLKSIRRLRRSTAQITTLKPAQNYYDWHLVTNGHSYYDHRINLTAHLASNQMHFTLTMLRCGSEPQLRNISVDKILLYISHNAFSMEESTQILPNFQQRHGQFH</sequence>
<evidence type="ECO:0000256" key="2">
    <source>
        <dbReference type="ARBA" id="ARBA00022679"/>
    </source>
</evidence>
<dbReference type="InterPro" id="IPR023213">
    <property type="entry name" value="CAT-like_dom_sf"/>
</dbReference>